<proteinExistence type="predicted"/>
<protein>
    <submittedName>
        <fullName evidence="1">Uncharacterized protein</fullName>
    </submittedName>
</protein>
<name>A0ABR4BSR2_9HELO</name>
<evidence type="ECO:0000313" key="1">
    <source>
        <dbReference type="EMBL" id="KAL2060407.1"/>
    </source>
</evidence>
<sequence length="22" mass="2681">MADYIDDRWSDEESYALVFEII</sequence>
<evidence type="ECO:0000313" key="2">
    <source>
        <dbReference type="Proteomes" id="UP001595075"/>
    </source>
</evidence>
<accession>A0ABR4BSR2</accession>
<gene>
    <name evidence="1" type="ORF">VTL71DRAFT_9437</name>
</gene>
<reference evidence="1 2" key="1">
    <citation type="journal article" date="2024" name="Commun. Biol.">
        <title>Comparative genomic analysis of thermophilic fungi reveals convergent evolutionary adaptations and gene losses.</title>
        <authorList>
            <person name="Steindorff A.S."/>
            <person name="Aguilar-Pontes M.V."/>
            <person name="Robinson A.J."/>
            <person name="Andreopoulos B."/>
            <person name="LaButti K."/>
            <person name="Kuo A."/>
            <person name="Mondo S."/>
            <person name="Riley R."/>
            <person name="Otillar R."/>
            <person name="Haridas S."/>
            <person name="Lipzen A."/>
            <person name="Grimwood J."/>
            <person name="Schmutz J."/>
            <person name="Clum A."/>
            <person name="Reid I.D."/>
            <person name="Moisan M.C."/>
            <person name="Butler G."/>
            <person name="Nguyen T.T.M."/>
            <person name="Dewar K."/>
            <person name="Conant G."/>
            <person name="Drula E."/>
            <person name="Henrissat B."/>
            <person name="Hansel C."/>
            <person name="Singer S."/>
            <person name="Hutchinson M.I."/>
            <person name="de Vries R.P."/>
            <person name="Natvig D.O."/>
            <person name="Powell A.J."/>
            <person name="Tsang A."/>
            <person name="Grigoriev I.V."/>
        </authorList>
    </citation>
    <scope>NUCLEOTIDE SEQUENCE [LARGE SCALE GENOMIC DNA]</scope>
    <source>
        <strain evidence="1 2">CBS 494.80</strain>
    </source>
</reference>
<dbReference type="Proteomes" id="UP001595075">
    <property type="component" value="Unassembled WGS sequence"/>
</dbReference>
<dbReference type="EMBL" id="JAZHXI010000022">
    <property type="protein sequence ID" value="KAL2060407.1"/>
    <property type="molecule type" value="Genomic_DNA"/>
</dbReference>
<comment type="caution">
    <text evidence="1">The sequence shown here is derived from an EMBL/GenBank/DDBJ whole genome shotgun (WGS) entry which is preliminary data.</text>
</comment>
<organism evidence="1 2">
    <name type="scientific">Oculimacula yallundae</name>
    <dbReference type="NCBI Taxonomy" id="86028"/>
    <lineage>
        <taxon>Eukaryota</taxon>
        <taxon>Fungi</taxon>
        <taxon>Dikarya</taxon>
        <taxon>Ascomycota</taxon>
        <taxon>Pezizomycotina</taxon>
        <taxon>Leotiomycetes</taxon>
        <taxon>Helotiales</taxon>
        <taxon>Ploettnerulaceae</taxon>
        <taxon>Oculimacula</taxon>
    </lineage>
</organism>
<keyword evidence="2" id="KW-1185">Reference proteome</keyword>